<reference evidence="2 3" key="1">
    <citation type="submission" date="2019-04" db="EMBL/GenBank/DDBJ databases">
        <title>Complete genome sequence of Agrobacterium tumefaciens CFBP7129.</title>
        <authorList>
            <person name="Haryono M."/>
            <person name="Lin Y.-C."/>
            <person name="Lai E.-M."/>
            <person name="Kuo C.-H."/>
        </authorList>
    </citation>
    <scope>NUCLEOTIDE SEQUENCE [LARGE SCALE GENOMIC DNA]</scope>
    <source>
        <strain evidence="2 3">CFBP7129</strain>
    </source>
</reference>
<protein>
    <submittedName>
        <fullName evidence="2">DUF1772 domain-containing protein</fullName>
    </submittedName>
</protein>
<dbReference type="InterPro" id="IPR013901">
    <property type="entry name" value="Anthrone_oxy"/>
</dbReference>
<proteinExistence type="predicted"/>
<feature type="transmembrane region" description="Helical" evidence="1">
    <location>
        <begin position="85"/>
        <end position="104"/>
    </location>
</feature>
<name>A0A4D7YS89_AGRTU</name>
<gene>
    <name evidence="2" type="ORF">CFBP7129_07815</name>
</gene>
<evidence type="ECO:0000313" key="2">
    <source>
        <dbReference type="EMBL" id="QCL94109.1"/>
    </source>
</evidence>
<sequence>MYGYLMGVLMSSSFLHEIRTRHFPALAIAREPAISVLRIVAPLSLGVMAGFFFAFSNPVMMAFQQLGADIFIPAFNGINISVRNGVFFTAFFAPLAALLAAAAVDRNCRLLWLLALIIYTVVVIQTRMVNVPINEFFKTVAADVPANWQELLDRWALSNLLRTMLTTVAFFLALLAATRHVGRKPTHETAMASLSKAPASNAIDG</sequence>
<dbReference type="Pfam" id="PF08592">
    <property type="entry name" value="Anthrone_oxy"/>
    <property type="match status" value="1"/>
</dbReference>
<feature type="transmembrane region" description="Helical" evidence="1">
    <location>
        <begin position="36"/>
        <end position="55"/>
    </location>
</feature>
<feature type="transmembrane region" description="Helical" evidence="1">
    <location>
        <begin position="160"/>
        <end position="177"/>
    </location>
</feature>
<keyword evidence="1" id="KW-0472">Membrane</keyword>
<keyword evidence="1" id="KW-0812">Transmembrane</keyword>
<dbReference type="AlphaFoldDB" id="A0A4D7YS89"/>
<accession>A0A4D7YS89</accession>
<organism evidence="2 3">
    <name type="scientific">Agrobacterium tumefaciens</name>
    <dbReference type="NCBI Taxonomy" id="358"/>
    <lineage>
        <taxon>Bacteria</taxon>
        <taxon>Pseudomonadati</taxon>
        <taxon>Pseudomonadota</taxon>
        <taxon>Alphaproteobacteria</taxon>
        <taxon>Hyphomicrobiales</taxon>
        <taxon>Rhizobiaceae</taxon>
        <taxon>Rhizobium/Agrobacterium group</taxon>
        <taxon>Agrobacterium</taxon>
        <taxon>Agrobacterium tumefaciens complex</taxon>
    </lineage>
</organism>
<feature type="transmembrane region" description="Helical" evidence="1">
    <location>
        <begin position="111"/>
        <end position="129"/>
    </location>
</feature>
<dbReference type="Proteomes" id="UP000298649">
    <property type="component" value="Chromosome circular"/>
</dbReference>
<keyword evidence="1" id="KW-1133">Transmembrane helix</keyword>
<evidence type="ECO:0000313" key="3">
    <source>
        <dbReference type="Proteomes" id="UP000298649"/>
    </source>
</evidence>
<dbReference type="EMBL" id="CP039922">
    <property type="protein sequence ID" value="QCL94109.1"/>
    <property type="molecule type" value="Genomic_DNA"/>
</dbReference>
<evidence type="ECO:0000256" key="1">
    <source>
        <dbReference type="SAM" id="Phobius"/>
    </source>
</evidence>